<protein>
    <submittedName>
        <fullName evidence="1">Uncharacterized protein</fullName>
    </submittedName>
</protein>
<dbReference type="Proteomes" id="UP000632498">
    <property type="component" value="Unassembled WGS sequence"/>
</dbReference>
<comment type="caution">
    <text evidence="1">The sequence shown here is derived from an EMBL/GenBank/DDBJ whole genome shotgun (WGS) entry which is preliminary data.</text>
</comment>
<name>A0A917C9L0_9PROT</name>
<keyword evidence="2" id="KW-1185">Reference proteome</keyword>
<evidence type="ECO:0000313" key="1">
    <source>
        <dbReference type="EMBL" id="GGF76358.1"/>
    </source>
</evidence>
<reference evidence="1" key="1">
    <citation type="journal article" date="2014" name="Int. J. Syst. Evol. Microbiol.">
        <title>Complete genome sequence of Corynebacterium casei LMG S-19264T (=DSM 44701T), isolated from a smear-ripened cheese.</title>
        <authorList>
            <consortium name="US DOE Joint Genome Institute (JGI-PGF)"/>
            <person name="Walter F."/>
            <person name="Albersmeier A."/>
            <person name="Kalinowski J."/>
            <person name="Ruckert C."/>
        </authorList>
    </citation>
    <scope>NUCLEOTIDE SEQUENCE</scope>
    <source>
        <strain evidence="1">CGMCC 1.15254</strain>
    </source>
</reference>
<reference evidence="1" key="2">
    <citation type="submission" date="2020-09" db="EMBL/GenBank/DDBJ databases">
        <authorList>
            <person name="Sun Q."/>
            <person name="Zhou Y."/>
        </authorList>
    </citation>
    <scope>NUCLEOTIDE SEQUENCE</scope>
    <source>
        <strain evidence="1">CGMCC 1.15254</strain>
    </source>
</reference>
<gene>
    <name evidence="1" type="ORF">GCM10011332_32910</name>
</gene>
<accession>A0A917C9L0</accession>
<sequence length="211" mass="24227">MSMISEIKELAETLDGTKKDIPLVQQLIQKLAGYTVQLMDEDNDKIIPIEEIQRQYNTPRQRLTPQERLQIIISEDAPSKICEDYEISLSTIRGIKGGSGGYQKFGGCKEYWNSYKNKFSEEIQLLEHVSKKKRDQPVKDKILDIITSSEAPSVLIKRYGYLMSTICQIKSGTSHYKTHGGDKQNWLNYKRLHLVEISRLSMAERKSVNAN</sequence>
<organism evidence="1 2">
    <name type="scientific">Terasakiella brassicae</name>
    <dbReference type="NCBI Taxonomy" id="1634917"/>
    <lineage>
        <taxon>Bacteria</taxon>
        <taxon>Pseudomonadati</taxon>
        <taxon>Pseudomonadota</taxon>
        <taxon>Alphaproteobacteria</taxon>
        <taxon>Rhodospirillales</taxon>
        <taxon>Terasakiellaceae</taxon>
        <taxon>Terasakiella</taxon>
    </lineage>
</organism>
<dbReference type="AlphaFoldDB" id="A0A917C9L0"/>
<dbReference type="RefSeq" id="WP_188667240.1">
    <property type="nucleotide sequence ID" value="NZ_BMHV01000048.1"/>
</dbReference>
<evidence type="ECO:0000313" key="2">
    <source>
        <dbReference type="Proteomes" id="UP000632498"/>
    </source>
</evidence>
<dbReference type="EMBL" id="BMHV01000048">
    <property type="protein sequence ID" value="GGF76358.1"/>
    <property type="molecule type" value="Genomic_DNA"/>
</dbReference>
<proteinExistence type="predicted"/>